<protein>
    <submittedName>
        <fullName evidence="2">Uncharacterized protein</fullName>
    </submittedName>
</protein>
<name>A0ABR2XT79_9PEZI</name>
<evidence type="ECO:0000313" key="2">
    <source>
        <dbReference type="EMBL" id="KAK9777016.1"/>
    </source>
</evidence>
<evidence type="ECO:0000313" key="3">
    <source>
        <dbReference type="Proteomes" id="UP001465668"/>
    </source>
</evidence>
<proteinExistence type="predicted"/>
<keyword evidence="3" id="KW-1185">Reference proteome</keyword>
<accession>A0ABR2XT79</accession>
<dbReference type="Proteomes" id="UP001465668">
    <property type="component" value="Unassembled WGS sequence"/>
</dbReference>
<reference evidence="2 3" key="1">
    <citation type="submission" date="2024-02" db="EMBL/GenBank/DDBJ databases">
        <title>First draft genome assembly of two strains of Seiridium cardinale.</title>
        <authorList>
            <person name="Emiliani G."/>
            <person name="Scali E."/>
        </authorList>
    </citation>
    <scope>NUCLEOTIDE SEQUENCE [LARGE SCALE GENOMIC DNA]</scope>
    <source>
        <strain evidence="2 3">BM-138-000479</strain>
    </source>
</reference>
<feature type="region of interest" description="Disordered" evidence="1">
    <location>
        <begin position="94"/>
        <end position="128"/>
    </location>
</feature>
<sequence length="128" mass="14350">MVADLEQPTAFQESWATLWPPLARQRSAFPHEDSPPVKLCGVGERLPIRTCVQTENRDDVDDLREAFPVDRESRAQVEEYEIRLGRQIMPIRLPRSPDKGVGARSALGAGDSPLETLLTTNAKLESRK</sequence>
<feature type="compositionally biased region" description="Polar residues" evidence="1">
    <location>
        <begin position="117"/>
        <end position="128"/>
    </location>
</feature>
<organism evidence="2 3">
    <name type="scientific">Seiridium cardinale</name>
    <dbReference type="NCBI Taxonomy" id="138064"/>
    <lineage>
        <taxon>Eukaryota</taxon>
        <taxon>Fungi</taxon>
        <taxon>Dikarya</taxon>
        <taxon>Ascomycota</taxon>
        <taxon>Pezizomycotina</taxon>
        <taxon>Sordariomycetes</taxon>
        <taxon>Xylariomycetidae</taxon>
        <taxon>Amphisphaeriales</taxon>
        <taxon>Sporocadaceae</taxon>
        <taxon>Seiridium</taxon>
    </lineage>
</organism>
<dbReference type="EMBL" id="JARVKM010000024">
    <property type="protein sequence ID" value="KAK9777016.1"/>
    <property type="molecule type" value="Genomic_DNA"/>
</dbReference>
<evidence type="ECO:0000256" key="1">
    <source>
        <dbReference type="SAM" id="MobiDB-lite"/>
    </source>
</evidence>
<gene>
    <name evidence="2" type="ORF">SCAR479_06417</name>
</gene>
<comment type="caution">
    <text evidence="2">The sequence shown here is derived from an EMBL/GenBank/DDBJ whole genome shotgun (WGS) entry which is preliminary data.</text>
</comment>